<feature type="domain" description="Radical SAM core" evidence="9">
    <location>
        <begin position="26"/>
        <end position="242"/>
    </location>
</feature>
<feature type="binding site" evidence="8">
    <location>
        <begin position="45"/>
        <end position="47"/>
    </location>
    <ligand>
        <name>S-adenosyl-L-methionine</name>
        <dbReference type="ChEBI" id="CHEBI:59789"/>
    </ligand>
</feature>
<dbReference type="GO" id="GO:0016840">
    <property type="term" value="F:carbon-nitrogen lyase activity"/>
    <property type="evidence" value="ECO:0007669"/>
    <property type="project" value="UniProtKB-UniRule"/>
</dbReference>
<dbReference type="GO" id="GO:1904047">
    <property type="term" value="F:S-adenosyl-L-methionine binding"/>
    <property type="evidence" value="ECO:0007669"/>
    <property type="project" value="UniProtKB-UniRule"/>
</dbReference>
<feature type="binding site" evidence="8">
    <location>
        <position position="35"/>
    </location>
    <ligand>
        <name>substrate</name>
    </ligand>
</feature>
<proteinExistence type="inferred from homology"/>
<keyword evidence="5 8" id="KW-0408">Iron</keyword>
<dbReference type="InterPro" id="IPR058240">
    <property type="entry name" value="rSAM_sf"/>
</dbReference>
<dbReference type="PANTHER" id="PTHR42836">
    <property type="entry name" value="7-CARBOXY-7-DEAZAGUANINE SYNTHASE"/>
    <property type="match status" value="1"/>
</dbReference>
<organism evidence="10 11">
    <name type="scientific">Blastomonas natatoria</name>
    <dbReference type="NCBI Taxonomy" id="34015"/>
    <lineage>
        <taxon>Bacteria</taxon>
        <taxon>Pseudomonadati</taxon>
        <taxon>Pseudomonadota</taxon>
        <taxon>Alphaproteobacteria</taxon>
        <taxon>Sphingomonadales</taxon>
        <taxon>Sphingomonadaceae</taxon>
        <taxon>Blastomonas</taxon>
    </lineage>
</organism>
<feature type="binding site" evidence="8">
    <location>
        <position position="46"/>
    </location>
    <ligand>
        <name>[4Fe-4S] cluster</name>
        <dbReference type="ChEBI" id="CHEBI:49883"/>
        <note>4Fe-4S-S-AdoMet</note>
    </ligand>
</feature>
<dbReference type="UniPathway" id="UPA00391"/>
<evidence type="ECO:0000313" key="11">
    <source>
        <dbReference type="Proteomes" id="UP000248014"/>
    </source>
</evidence>
<evidence type="ECO:0000256" key="4">
    <source>
        <dbReference type="ARBA" id="ARBA00022842"/>
    </source>
</evidence>
<dbReference type="EMBL" id="QJJM01000003">
    <property type="protein sequence ID" value="PXW78122.1"/>
    <property type="molecule type" value="Genomic_DNA"/>
</dbReference>
<comment type="cofactor">
    <cofactor evidence="8">
        <name>S-adenosyl-L-methionine</name>
        <dbReference type="ChEBI" id="CHEBI:59789"/>
    </cofactor>
    <text evidence="8">Binds 1 S-adenosyl-L-methionine per subunit.</text>
</comment>
<dbReference type="SFLD" id="SFLDS00029">
    <property type="entry name" value="Radical_SAM"/>
    <property type="match status" value="1"/>
</dbReference>
<evidence type="ECO:0000313" key="10">
    <source>
        <dbReference type="EMBL" id="PXW78122.1"/>
    </source>
</evidence>
<dbReference type="GO" id="GO:0051539">
    <property type="term" value="F:4 iron, 4 sulfur cluster binding"/>
    <property type="evidence" value="ECO:0007669"/>
    <property type="project" value="UniProtKB-UniRule"/>
</dbReference>
<dbReference type="CDD" id="cd01335">
    <property type="entry name" value="Radical_SAM"/>
    <property type="match status" value="1"/>
</dbReference>
<feature type="binding site" evidence="8">
    <location>
        <position position="48"/>
    </location>
    <ligand>
        <name>Mg(2+)</name>
        <dbReference type="ChEBI" id="CHEBI:18420"/>
    </ligand>
</feature>
<dbReference type="GO" id="GO:0000287">
    <property type="term" value="F:magnesium ion binding"/>
    <property type="evidence" value="ECO:0007669"/>
    <property type="project" value="UniProtKB-UniRule"/>
</dbReference>
<evidence type="ECO:0000256" key="2">
    <source>
        <dbReference type="ARBA" id="ARBA00022691"/>
    </source>
</evidence>
<gene>
    <name evidence="8" type="primary">queE</name>
    <name evidence="10" type="ORF">C7451_103230</name>
</gene>
<dbReference type="PIRSF" id="PIRSF000370">
    <property type="entry name" value="QueE"/>
    <property type="match status" value="1"/>
</dbReference>
<accession>A0A2V3V8G9</accession>
<reference evidence="10 11" key="1">
    <citation type="submission" date="2018-05" db="EMBL/GenBank/DDBJ databases">
        <title>Genomic Encyclopedia of Type Strains, Phase IV (KMG-IV): sequencing the most valuable type-strain genomes for metagenomic binning, comparative biology and taxonomic classification.</title>
        <authorList>
            <person name="Goeker M."/>
        </authorList>
    </citation>
    <scope>NUCLEOTIDE SEQUENCE [LARGE SCALE GENOMIC DNA]</scope>
    <source>
        <strain evidence="10 11">DSM 3183</strain>
    </source>
</reference>
<dbReference type="OrthoDB" id="9792276at2"/>
<evidence type="ECO:0000256" key="7">
    <source>
        <dbReference type="ARBA" id="ARBA00023239"/>
    </source>
</evidence>
<feature type="binding site" evidence="8">
    <location>
        <position position="39"/>
    </location>
    <ligand>
        <name>[4Fe-4S] cluster</name>
        <dbReference type="ChEBI" id="CHEBI:49883"/>
        <note>4Fe-4S-S-AdoMet</note>
    </ligand>
</feature>
<evidence type="ECO:0000256" key="1">
    <source>
        <dbReference type="ARBA" id="ARBA00022485"/>
    </source>
</evidence>
<dbReference type="AlphaFoldDB" id="A0A2V3V8G9"/>
<dbReference type="HAMAP" id="MF_00917">
    <property type="entry name" value="QueE"/>
    <property type="match status" value="1"/>
</dbReference>
<sequence>MQRLRLATIVAEEPEIFHSLQGEGISLGRPSVFVRLSGCNLACHWCDTPYTWFFDGHPGAHRGDRQYERRSNSVTLDVGDIAARIRAFDCHHIVFTGGEPLLQQPALAGLCALLGPDYHIEIESNGTVALTPGFASHVDQLNLSPKLGHSGNTDTARLNRDALAIHARDPRAWFKFVIADPDDAEEVAALAERFAIAAERIILMPEGTTPADLRARSAWLAPLCLDRGWRFTDRLHIHLYGDTRGT</sequence>
<keyword evidence="4 8" id="KW-0460">Magnesium</keyword>
<comment type="similarity">
    <text evidence="8">Belongs to the radical SAM superfamily. 7-carboxy-7-deazaguanine synthase family.</text>
</comment>
<evidence type="ECO:0000256" key="5">
    <source>
        <dbReference type="ARBA" id="ARBA00023004"/>
    </source>
</evidence>
<evidence type="ECO:0000256" key="3">
    <source>
        <dbReference type="ARBA" id="ARBA00022723"/>
    </source>
</evidence>
<keyword evidence="6 8" id="KW-0411">Iron-sulfur</keyword>
<keyword evidence="11" id="KW-1185">Reference proteome</keyword>
<keyword evidence="3 8" id="KW-0479">Metal-binding</keyword>
<evidence type="ECO:0000259" key="9">
    <source>
        <dbReference type="PROSITE" id="PS51918"/>
    </source>
</evidence>
<feature type="binding site" evidence="8">
    <location>
        <position position="43"/>
    </location>
    <ligand>
        <name>[4Fe-4S] cluster</name>
        <dbReference type="ChEBI" id="CHEBI:49883"/>
        <note>4Fe-4S-S-AdoMet</note>
    </ligand>
</feature>
<dbReference type="RefSeq" id="WP_110297916.1">
    <property type="nucleotide sequence ID" value="NZ_QJJM01000003.1"/>
</dbReference>
<dbReference type="PROSITE" id="PS51918">
    <property type="entry name" value="RADICAL_SAM"/>
    <property type="match status" value="1"/>
</dbReference>
<dbReference type="GO" id="GO:0008616">
    <property type="term" value="P:tRNA queuosine(34) biosynthetic process"/>
    <property type="evidence" value="ECO:0007669"/>
    <property type="project" value="UniProtKB-UniRule"/>
</dbReference>
<feature type="binding site" evidence="8">
    <location>
        <position position="98"/>
    </location>
    <ligand>
        <name>S-adenosyl-L-methionine</name>
        <dbReference type="ChEBI" id="CHEBI:59789"/>
    </ligand>
</feature>
<keyword evidence="7 8" id="KW-0456">Lyase</keyword>
<evidence type="ECO:0000256" key="8">
    <source>
        <dbReference type="HAMAP-Rule" id="MF_00917"/>
    </source>
</evidence>
<feature type="binding site" evidence="8">
    <location>
        <begin position="20"/>
        <end position="22"/>
    </location>
    <ligand>
        <name>substrate</name>
    </ligand>
</feature>
<keyword evidence="2 8" id="KW-0949">S-adenosyl-L-methionine</keyword>
<name>A0A2V3V8G9_9SPHN</name>
<comment type="caution">
    <text evidence="8">Lacks conserved residue(s) required for the propagation of feature annotation.</text>
</comment>
<comment type="pathway">
    <text evidence="8">Purine metabolism; 7-cyano-7-deazaguanine biosynthesis.</text>
</comment>
<dbReference type="EC" id="4.3.99.3" evidence="8"/>
<dbReference type="Pfam" id="PF04055">
    <property type="entry name" value="Radical_SAM"/>
    <property type="match status" value="1"/>
</dbReference>
<keyword evidence="8" id="KW-0671">Queuosine biosynthesis</keyword>
<comment type="function">
    <text evidence="8">Catalyzes the complex heterocyclic radical-mediated conversion of 6-carboxy-5,6,7,8-tetrahydropterin (CPH4) to 7-carboxy-7-deazaguanine (CDG), a step common to the biosynthetic pathways of all 7-deazapurine-containing compounds.</text>
</comment>
<feature type="binding site" evidence="8">
    <location>
        <begin position="144"/>
        <end position="146"/>
    </location>
    <ligand>
        <name>S-adenosyl-L-methionine</name>
        <dbReference type="ChEBI" id="CHEBI:59789"/>
    </ligand>
</feature>
<dbReference type="InterPro" id="IPR013785">
    <property type="entry name" value="Aldolase_TIM"/>
</dbReference>
<dbReference type="InterPro" id="IPR007197">
    <property type="entry name" value="rSAM"/>
</dbReference>
<dbReference type="InterPro" id="IPR024924">
    <property type="entry name" value="7-CO-7-deazaguanine_synth-like"/>
</dbReference>
<comment type="caution">
    <text evidence="10">The sequence shown here is derived from an EMBL/GenBank/DDBJ whole genome shotgun (WGS) entry which is preliminary data.</text>
</comment>
<comment type="cofactor">
    <cofactor evidence="8">
        <name>[4Fe-4S] cluster</name>
        <dbReference type="ChEBI" id="CHEBI:49883"/>
    </cofactor>
    <text evidence="8">Binds 1 [4Fe-4S] cluster. The cluster is coordinated with 3 cysteines and an exchangeable S-adenosyl-L-methionine.</text>
</comment>
<dbReference type="PANTHER" id="PTHR42836:SF1">
    <property type="entry name" value="7-CARBOXY-7-DEAZAGUANINE SYNTHASE"/>
    <property type="match status" value="1"/>
</dbReference>
<dbReference type="SUPFAM" id="SSF102114">
    <property type="entry name" value="Radical SAM enzymes"/>
    <property type="match status" value="1"/>
</dbReference>
<evidence type="ECO:0000256" key="6">
    <source>
        <dbReference type="ARBA" id="ARBA00023014"/>
    </source>
</evidence>
<comment type="catalytic activity">
    <reaction evidence="8">
        <text>6-carboxy-5,6,7,8-tetrahydropterin + H(+) = 7-carboxy-7-carbaguanine + NH4(+)</text>
        <dbReference type="Rhea" id="RHEA:27974"/>
        <dbReference type="ChEBI" id="CHEBI:15378"/>
        <dbReference type="ChEBI" id="CHEBI:28938"/>
        <dbReference type="ChEBI" id="CHEBI:61032"/>
        <dbReference type="ChEBI" id="CHEBI:61036"/>
        <dbReference type="EC" id="4.3.99.3"/>
    </reaction>
</comment>
<keyword evidence="1 8" id="KW-0004">4Fe-4S</keyword>
<feature type="binding site" evidence="8">
    <location>
        <position position="96"/>
    </location>
    <ligand>
        <name>substrate</name>
    </ligand>
</feature>
<dbReference type="Proteomes" id="UP000248014">
    <property type="component" value="Unassembled WGS sequence"/>
</dbReference>
<comment type="subunit">
    <text evidence="8">Homodimer.</text>
</comment>
<comment type="cofactor">
    <cofactor evidence="8">
        <name>Mg(2+)</name>
        <dbReference type="ChEBI" id="CHEBI:18420"/>
    </cofactor>
</comment>
<dbReference type="Gene3D" id="3.20.20.70">
    <property type="entry name" value="Aldolase class I"/>
    <property type="match status" value="1"/>
</dbReference>
<protein>
    <recommendedName>
        <fullName evidence="8">7-carboxy-7-deazaguanine synthase</fullName>
        <shortName evidence="8">CDG synthase</shortName>
        <ecNumber evidence="8">4.3.99.3</ecNumber>
    </recommendedName>
    <alternativeName>
        <fullName evidence="8">Queuosine biosynthesis protein QueE</fullName>
    </alternativeName>
</protein>